<comment type="similarity">
    <text evidence="2">Belongs to the class-IV pyridoxal-phosphate-dependent aminotransferase family.</text>
</comment>
<evidence type="ECO:0000256" key="3">
    <source>
        <dbReference type="ARBA" id="ARBA00011738"/>
    </source>
</evidence>
<dbReference type="InterPro" id="IPR036038">
    <property type="entry name" value="Aminotransferase-like"/>
</dbReference>
<dbReference type="OrthoDB" id="9805628at2"/>
<keyword evidence="5" id="KW-0456">Lyase</keyword>
<dbReference type="CDD" id="cd00449">
    <property type="entry name" value="PLPDE_IV"/>
    <property type="match status" value="1"/>
</dbReference>
<dbReference type="FunFam" id="3.20.10.10:FF:000002">
    <property type="entry name" value="D-alanine aminotransferase"/>
    <property type="match status" value="1"/>
</dbReference>
<dbReference type="PANTHER" id="PTHR42743">
    <property type="entry name" value="AMINO-ACID AMINOTRANSFERASE"/>
    <property type="match status" value="1"/>
</dbReference>
<accession>A0A0K9F878</accession>
<comment type="cofactor">
    <cofactor evidence="1">
        <name>pyridoxal 5'-phosphate</name>
        <dbReference type="ChEBI" id="CHEBI:597326"/>
    </cofactor>
</comment>
<dbReference type="NCBIfam" id="NF005800">
    <property type="entry name" value="PRK07650.1"/>
    <property type="match status" value="1"/>
</dbReference>
<evidence type="ECO:0000313" key="5">
    <source>
        <dbReference type="EMBL" id="KMY30715.1"/>
    </source>
</evidence>
<dbReference type="InterPro" id="IPR043132">
    <property type="entry name" value="BCAT-like_C"/>
</dbReference>
<dbReference type="RefSeq" id="WP_049667386.1">
    <property type="nucleotide sequence ID" value="NZ_LFXJ01000007.1"/>
</dbReference>
<comment type="subunit">
    <text evidence="3">Homodimer.</text>
</comment>
<comment type="caution">
    <text evidence="5">The sequence shown here is derived from an EMBL/GenBank/DDBJ whole genome shotgun (WGS) entry which is preliminary data.</text>
</comment>
<dbReference type="InterPro" id="IPR050571">
    <property type="entry name" value="Class-IV_PLP-Dep_Aminotrnsfr"/>
</dbReference>
<organism evidence="5 6">
    <name type="scientific">Lysinibacillus xylanilyticus</name>
    <dbReference type="NCBI Taxonomy" id="582475"/>
    <lineage>
        <taxon>Bacteria</taxon>
        <taxon>Bacillati</taxon>
        <taxon>Bacillota</taxon>
        <taxon>Bacilli</taxon>
        <taxon>Bacillales</taxon>
        <taxon>Bacillaceae</taxon>
        <taxon>Lysinibacillus</taxon>
    </lineage>
</organism>
<evidence type="ECO:0000256" key="4">
    <source>
        <dbReference type="ARBA" id="ARBA00022898"/>
    </source>
</evidence>
<dbReference type="PATRIC" id="fig|582475.4.peg.2524"/>
<evidence type="ECO:0000256" key="2">
    <source>
        <dbReference type="ARBA" id="ARBA00009320"/>
    </source>
</evidence>
<dbReference type="AlphaFoldDB" id="A0A0K9F878"/>
<proteinExistence type="inferred from homology"/>
<dbReference type="PANTHER" id="PTHR42743:SF11">
    <property type="entry name" value="AMINODEOXYCHORISMATE LYASE"/>
    <property type="match status" value="1"/>
</dbReference>
<protein>
    <submittedName>
        <fullName evidence="5">4-amino-4-deoxychorismate lyase</fullName>
    </submittedName>
</protein>
<dbReference type="EMBL" id="LFXJ01000007">
    <property type="protein sequence ID" value="KMY30715.1"/>
    <property type="molecule type" value="Genomic_DNA"/>
</dbReference>
<reference evidence="6" key="1">
    <citation type="submission" date="2015-07" db="EMBL/GenBank/DDBJ databases">
        <authorList>
            <consortium name="Consortium for Microbial Forensics and Genomics (microFORGE)"/>
            <person name="Knight B.M."/>
            <person name="Roberts D.P."/>
            <person name="Lin D."/>
            <person name="Hari K."/>
            <person name="Fletcher J."/>
            <person name="Melcher U."/>
            <person name="Blagden T."/>
            <person name="Winegar R.A."/>
        </authorList>
    </citation>
    <scope>NUCLEOTIDE SEQUENCE [LARGE SCALE GENOMIC DNA]</scope>
    <source>
        <strain evidence="6">DSM 23493</strain>
    </source>
</reference>
<dbReference type="SUPFAM" id="SSF56752">
    <property type="entry name" value="D-aminoacid aminotransferase-like PLP-dependent enzymes"/>
    <property type="match status" value="1"/>
</dbReference>
<sequence>MLCWMNGDYLAAQDLRVSPFDHGFLYGLGFFETFRTYKGKVFCWEAHMERLQIALSQYRIHMPYTEEDLLNVVQRLNEQDDGQDGYFRINVSAGEHSIGLQPTEYRQPNVIVFRKELHDAPRGMEKNAQWLVTPRNTPEKGLRVKSHHYGNNVLGRFEMPSLVQQEGFFLTENGFVAEGVTSNIFWVKDDILYTPSLETGILPGIIRAWVIERAQSLGIKVKEGFFTKEDVEQSSECFITNSIQELVPILNLESKQLLGNKGPVYSRLHEAFVDEVEQE</sequence>
<dbReference type="InterPro" id="IPR043131">
    <property type="entry name" value="BCAT-like_N"/>
</dbReference>
<dbReference type="Gene3D" id="3.20.10.10">
    <property type="entry name" value="D-amino Acid Aminotransferase, subunit A, domain 2"/>
    <property type="match status" value="1"/>
</dbReference>
<gene>
    <name evidence="5" type="ORF">ACZ11_15115</name>
</gene>
<dbReference type="Gene3D" id="3.30.470.10">
    <property type="match status" value="1"/>
</dbReference>
<evidence type="ECO:0000256" key="1">
    <source>
        <dbReference type="ARBA" id="ARBA00001933"/>
    </source>
</evidence>
<dbReference type="GO" id="GO:0046394">
    <property type="term" value="P:carboxylic acid biosynthetic process"/>
    <property type="evidence" value="ECO:0007669"/>
    <property type="project" value="UniProtKB-ARBA"/>
</dbReference>
<keyword evidence="4" id="KW-0663">Pyridoxal phosphate</keyword>
<dbReference type="GeneID" id="96599558"/>
<name>A0A0K9F878_9BACI</name>
<dbReference type="GO" id="GO:0008652">
    <property type="term" value="P:amino acid biosynthetic process"/>
    <property type="evidence" value="ECO:0007669"/>
    <property type="project" value="UniProtKB-ARBA"/>
</dbReference>
<evidence type="ECO:0000313" key="6">
    <source>
        <dbReference type="Proteomes" id="UP000037326"/>
    </source>
</evidence>
<dbReference type="Pfam" id="PF01063">
    <property type="entry name" value="Aminotran_4"/>
    <property type="match status" value="1"/>
</dbReference>
<dbReference type="Proteomes" id="UP000037326">
    <property type="component" value="Unassembled WGS sequence"/>
</dbReference>
<dbReference type="InterPro" id="IPR001544">
    <property type="entry name" value="Aminotrans_IV"/>
</dbReference>
<dbReference type="GO" id="GO:0016829">
    <property type="term" value="F:lyase activity"/>
    <property type="evidence" value="ECO:0007669"/>
    <property type="project" value="UniProtKB-KW"/>
</dbReference>
<dbReference type="GO" id="GO:0005829">
    <property type="term" value="C:cytosol"/>
    <property type="evidence" value="ECO:0007669"/>
    <property type="project" value="TreeGrafter"/>
</dbReference>